<evidence type="ECO:0000313" key="2">
    <source>
        <dbReference type="EMBL" id="RVT95195.1"/>
    </source>
</evidence>
<keyword evidence="3" id="KW-1185">Reference proteome</keyword>
<dbReference type="Proteomes" id="UP000282971">
    <property type="component" value="Unassembled WGS sequence"/>
</dbReference>
<protein>
    <submittedName>
        <fullName evidence="2">DUF2490 domain-containing protein</fullName>
    </submittedName>
</protein>
<dbReference type="InterPro" id="IPR019619">
    <property type="entry name" value="DUF2490"/>
</dbReference>
<comment type="caution">
    <text evidence="2">The sequence shown here is derived from an EMBL/GenBank/DDBJ whole genome shotgun (WGS) entry which is preliminary data.</text>
</comment>
<proteinExistence type="predicted"/>
<keyword evidence="1" id="KW-0732">Signal</keyword>
<sequence>MRPILFTSLLLIASPAAARLEDEQFWLQINSTVPVNDQFRVTLEQIGRIGDRQNGLYETEVGVLFRYRLSKHIELGGGYRHVNAFNGNRASDEDRFRQHIIGTWGPVLVRFRVDDRLNPRGNEIGFRIRPLVRVNQKLNNRGLSAFVMHETFYLANTTDWGQRRGFERMRNAVGLNVPVSKRINADIGYLNQYRFARFGAQAQMAHALSIQLNINLPRLRLGK</sequence>
<dbReference type="EMBL" id="SACN01000001">
    <property type="protein sequence ID" value="RVT95195.1"/>
    <property type="molecule type" value="Genomic_DNA"/>
</dbReference>
<evidence type="ECO:0000256" key="1">
    <source>
        <dbReference type="SAM" id="SignalP"/>
    </source>
</evidence>
<dbReference type="AlphaFoldDB" id="A0A437MC48"/>
<feature type="signal peptide" evidence="1">
    <location>
        <begin position="1"/>
        <end position="18"/>
    </location>
</feature>
<name>A0A437MC48_9SPHN</name>
<gene>
    <name evidence="2" type="ORF">EOD43_13710</name>
</gene>
<organism evidence="2 3">
    <name type="scientific">Sphingomonas crocodyli</name>
    <dbReference type="NCBI Taxonomy" id="1979270"/>
    <lineage>
        <taxon>Bacteria</taxon>
        <taxon>Pseudomonadati</taxon>
        <taxon>Pseudomonadota</taxon>
        <taxon>Alphaproteobacteria</taxon>
        <taxon>Sphingomonadales</taxon>
        <taxon>Sphingomonadaceae</taxon>
        <taxon>Sphingomonas</taxon>
    </lineage>
</organism>
<accession>A0A437MC48</accession>
<feature type="chain" id="PRO_5019026735" evidence="1">
    <location>
        <begin position="19"/>
        <end position="223"/>
    </location>
</feature>
<dbReference type="Pfam" id="PF10677">
    <property type="entry name" value="DUF2490"/>
    <property type="match status" value="1"/>
</dbReference>
<reference evidence="2 3" key="1">
    <citation type="submission" date="2019-01" db="EMBL/GenBank/DDBJ databases">
        <authorList>
            <person name="Chen W.-M."/>
        </authorList>
    </citation>
    <scope>NUCLEOTIDE SEQUENCE [LARGE SCALE GENOMIC DNA]</scope>
    <source>
        <strain evidence="2 3">CCP-7</strain>
    </source>
</reference>
<dbReference type="OrthoDB" id="5381041at2"/>
<evidence type="ECO:0000313" key="3">
    <source>
        <dbReference type="Proteomes" id="UP000282971"/>
    </source>
</evidence>